<dbReference type="AlphaFoldDB" id="A0A0E3LCJ9"/>
<dbReference type="KEGG" id="msj:MSSAC_1061"/>
<dbReference type="HOGENOM" id="CLU_2353257_0_0_2"/>
<feature type="transmembrane region" description="Helical" evidence="1">
    <location>
        <begin position="49"/>
        <end position="69"/>
    </location>
</feature>
<keyword evidence="1" id="KW-1133">Transmembrane helix</keyword>
<dbReference type="PATRIC" id="fig|1434118.4.peg.1364"/>
<reference evidence="2 3" key="1">
    <citation type="submission" date="2014-07" db="EMBL/GenBank/DDBJ databases">
        <title>Methanogenic archaea and the global carbon cycle.</title>
        <authorList>
            <person name="Henriksen J.R."/>
            <person name="Luke J."/>
            <person name="Reinhart S."/>
            <person name="Benedict M.N."/>
            <person name="Youngblut N.D."/>
            <person name="Metcalf M.E."/>
            <person name="Whitaker R.J."/>
            <person name="Metcalf W.W."/>
        </authorList>
    </citation>
    <scope>NUCLEOTIDE SEQUENCE [LARGE SCALE GENOMIC DNA]</scope>
    <source>
        <strain evidence="2 3">C2J</strain>
    </source>
</reference>
<organism evidence="2 3">
    <name type="scientific">Methanosarcina siciliae C2J</name>
    <dbReference type="NCBI Taxonomy" id="1434118"/>
    <lineage>
        <taxon>Archaea</taxon>
        <taxon>Methanobacteriati</taxon>
        <taxon>Methanobacteriota</taxon>
        <taxon>Stenosarchaea group</taxon>
        <taxon>Methanomicrobia</taxon>
        <taxon>Methanosarcinales</taxon>
        <taxon>Methanosarcinaceae</taxon>
        <taxon>Methanosarcina</taxon>
    </lineage>
</organism>
<protein>
    <submittedName>
        <fullName evidence="2">Uncharacterized protein</fullName>
    </submittedName>
</protein>
<keyword evidence="1" id="KW-0812">Transmembrane</keyword>
<dbReference type="Proteomes" id="UP000033123">
    <property type="component" value="Chromosome"/>
</dbReference>
<gene>
    <name evidence="2" type="ORF">MSSAC_1061</name>
</gene>
<proteinExistence type="predicted"/>
<accession>A0A0E3LCJ9</accession>
<keyword evidence="1" id="KW-0472">Membrane</keyword>
<evidence type="ECO:0000313" key="3">
    <source>
        <dbReference type="Proteomes" id="UP000033123"/>
    </source>
</evidence>
<sequence length="96" mass="11042">MLFLSAIREDIIVGSCPPQEELEKLDDAIDVSGADRALTFEEFPLSFKIAYIAGYLVAFVSLFKLVPVIRGQIQENRYFLIFWKILRLQTRNSQKS</sequence>
<evidence type="ECO:0000313" key="2">
    <source>
        <dbReference type="EMBL" id="AKB35651.1"/>
    </source>
</evidence>
<name>A0A0E3LCJ9_9EURY</name>
<dbReference type="EMBL" id="CP009508">
    <property type="protein sequence ID" value="AKB35651.1"/>
    <property type="molecule type" value="Genomic_DNA"/>
</dbReference>
<evidence type="ECO:0000256" key="1">
    <source>
        <dbReference type="SAM" id="Phobius"/>
    </source>
</evidence>